<dbReference type="PATRIC" id="fig|216463.3.peg.295"/>
<dbReference type="OrthoDB" id="2292063at2"/>
<feature type="signal peptide" evidence="1">
    <location>
        <begin position="1"/>
        <end position="29"/>
    </location>
</feature>
<organism evidence="3 4">
    <name type="scientific">Levilactobacillus spicheri</name>
    <dbReference type="NCBI Taxonomy" id="216463"/>
    <lineage>
        <taxon>Bacteria</taxon>
        <taxon>Bacillati</taxon>
        <taxon>Bacillota</taxon>
        <taxon>Bacilli</taxon>
        <taxon>Lactobacillales</taxon>
        <taxon>Lactobacillaceae</taxon>
        <taxon>Levilactobacillus</taxon>
    </lineage>
</organism>
<proteinExistence type="predicted"/>
<dbReference type="EMBL" id="BJZI01000034">
    <property type="protein sequence ID" value="GEO67545.1"/>
    <property type="molecule type" value="Genomic_DNA"/>
</dbReference>
<name>A0A0F3RSB2_9LACO</name>
<comment type="caution">
    <text evidence="3">The sequence shown here is derived from an EMBL/GenBank/DDBJ whole genome shotgun (WGS) entry which is preliminary data.</text>
</comment>
<evidence type="ECO:0000313" key="2">
    <source>
        <dbReference type="EMBL" id="GEO67545.1"/>
    </source>
</evidence>
<keyword evidence="5" id="KW-1185">Reference proteome</keyword>
<accession>A0A0F3RSB2</accession>
<dbReference type="Proteomes" id="UP000321691">
    <property type="component" value="Unassembled WGS sequence"/>
</dbReference>
<protein>
    <recommendedName>
        <fullName evidence="6">Extracellular protein</fullName>
    </recommendedName>
</protein>
<dbReference type="Proteomes" id="UP000033491">
    <property type="component" value="Unassembled WGS sequence"/>
</dbReference>
<gene>
    <name evidence="2" type="ORF">LSP04_19640</name>
    <name evidence="3" type="ORF">VC81_05905</name>
</gene>
<evidence type="ECO:0000256" key="1">
    <source>
        <dbReference type="SAM" id="SignalP"/>
    </source>
</evidence>
<evidence type="ECO:0000313" key="5">
    <source>
        <dbReference type="Proteomes" id="UP000321691"/>
    </source>
</evidence>
<keyword evidence="1" id="KW-0732">Signal</keyword>
<sequence length="226" mass="24614">MRRFGVKIGVAILVASTLGGLAVPTVASAKSKATFKSADLSRYYKSAKSKTAFHFTTVRQGKQAMNLIILGDFGNQQPEVRYGVPTSSFKLSNKGKTLSVKYRPLTYKMVNKKATLSIGKTTYKFKMTKKSATKVTTKLTNGSRRLGSSGKSYTYTLTKSNPAKSYANTYSQPIFRKAAEAAMDQAILTAGATNLTAEQKASLNKQVDQVTTQAVDTIITNFNFKN</sequence>
<reference evidence="3 4" key="1">
    <citation type="submission" date="2015-03" db="EMBL/GenBank/DDBJ databases">
        <authorList>
            <person name="Zheng J."/>
            <person name="Ganezle M."/>
        </authorList>
    </citation>
    <scope>NUCLEOTIDE SEQUENCE [LARGE SCALE GENOMIC DNA]</scope>
    <source>
        <strain evidence="3 4">LP38</strain>
    </source>
</reference>
<evidence type="ECO:0000313" key="4">
    <source>
        <dbReference type="Proteomes" id="UP000033491"/>
    </source>
</evidence>
<reference evidence="2 5" key="2">
    <citation type="submission" date="2019-07" db="EMBL/GenBank/DDBJ databases">
        <title>Whole genome shotgun sequence of Lactobacillus spicheri NBRC 107155.</title>
        <authorList>
            <person name="Hosoyama A."/>
            <person name="Uohara A."/>
            <person name="Ohji S."/>
            <person name="Ichikawa N."/>
        </authorList>
    </citation>
    <scope>NUCLEOTIDE SEQUENCE [LARGE SCALE GENOMIC DNA]</scope>
    <source>
        <strain evidence="2 5">NBRC 107155</strain>
    </source>
</reference>
<dbReference type="AlphaFoldDB" id="A0A0F3RSB2"/>
<evidence type="ECO:0000313" key="3">
    <source>
        <dbReference type="EMBL" id="KJW12898.1"/>
    </source>
</evidence>
<dbReference type="RefSeq" id="WP_045807235.1">
    <property type="nucleotide sequence ID" value="NZ_BJZI01000034.1"/>
</dbReference>
<feature type="chain" id="PRO_5002465863" description="Extracellular protein" evidence="1">
    <location>
        <begin position="30"/>
        <end position="226"/>
    </location>
</feature>
<evidence type="ECO:0008006" key="6">
    <source>
        <dbReference type="Google" id="ProtNLM"/>
    </source>
</evidence>
<dbReference type="EMBL" id="JZCR01000013">
    <property type="protein sequence ID" value="KJW12898.1"/>
    <property type="molecule type" value="Genomic_DNA"/>
</dbReference>